<comment type="similarity">
    <text evidence="2 4">Belongs to the AB hydrolase superfamily. Lipase family.</text>
</comment>
<dbReference type="Proteomes" id="UP000801492">
    <property type="component" value="Unassembled WGS sequence"/>
</dbReference>
<dbReference type="PANTHER" id="PTHR11610:SF169">
    <property type="entry name" value="GH15759P-RELATED"/>
    <property type="match status" value="1"/>
</dbReference>
<evidence type="ECO:0000256" key="1">
    <source>
        <dbReference type="ARBA" id="ARBA00004613"/>
    </source>
</evidence>
<sequence>MKQIFLHFFILSLAQITRETNNNTFQLARFSVNSLPQEDAIGNFVKLVNNIFTNLINSTKAPESDYCVPRIITVDGIYKFAINRQPFGDCPYCCSIGNPANHVRLYFTNKQKGNTLTNLKTLRIPGAFKSAGLKKDLLTIIYIHGFLDVVKGLSGKRILEAYFNRTENYNIILVDWKNLGAGPWYNQAATNTRIVGSTLADILEFYNKTGEIELSKVHLIGMSLGAHIAGFIGKHFNGGHKIGRITGLDPAFPLFSLKDPSQRLSKFDADYVDVIHTNGGIFGFPTSLGHADFYPNGGGILQPGCKLSTLVKNRLTLMTVVCSHYLAFGFYAESVRKPKAFPILKCKSMSKGYFENCSLVVDGYMGFLANKRRLLFKFKWDMVYKIDEEMGSAHEENELITIIVNKRYIAGVNDRRKKQDQSEIKKM</sequence>
<keyword evidence="5" id="KW-0732">Signal</keyword>
<dbReference type="OrthoDB" id="199913at2759"/>
<reference evidence="7" key="1">
    <citation type="submission" date="2019-08" db="EMBL/GenBank/DDBJ databases">
        <title>The genome of the North American firefly Photinus pyralis.</title>
        <authorList>
            <consortium name="Photinus pyralis genome working group"/>
            <person name="Fallon T.R."/>
            <person name="Sander Lower S.E."/>
            <person name="Weng J.-K."/>
        </authorList>
    </citation>
    <scope>NUCLEOTIDE SEQUENCE</scope>
    <source>
        <strain evidence="7">TRF0915ILg1</strain>
        <tissue evidence="7">Whole body</tissue>
    </source>
</reference>
<organism evidence="7 8">
    <name type="scientific">Ignelater luminosus</name>
    <name type="common">Cucubano</name>
    <name type="synonym">Pyrophorus luminosus</name>
    <dbReference type="NCBI Taxonomy" id="2038154"/>
    <lineage>
        <taxon>Eukaryota</taxon>
        <taxon>Metazoa</taxon>
        <taxon>Ecdysozoa</taxon>
        <taxon>Arthropoda</taxon>
        <taxon>Hexapoda</taxon>
        <taxon>Insecta</taxon>
        <taxon>Pterygota</taxon>
        <taxon>Neoptera</taxon>
        <taxon>Endopterygota</taxon>
        <taxon>Coleoptera</taxon>
        <taxon>Polyphaga</taxon>
        <taxon>Elateriformia</taxon>
        <taxon>Elateroidea</taxon>
        <taxon>Elateridae</taxon>
        <taxon>Agrypninae</taxon>
        <taxon>Pyrophorini</taxon>
        <taxon>Ignelater</taxon>
    </lineage>
</organism>
<dbReference type="SUPFAM" id="SSF53474">
    <property type="entry name" value="alpha/beta-Hydrolases"/>
    <property type="match status" value="1"/>
</dbReference>
<dbReference type="AlphaFoldDB" id="A0A8K0CMB2"/>
<dbReference type="InterPro" id="IPR029058">
    <property type="entry name" value="AB_hydrolase_fold"/>
</dbReference>
<protein>
    <recommendedName>
        <fullName evidence="6">Lipase domain-containing protein</fullName>
    </recommendedName>
</protein>
<dbReference type="InterPro" id="IPR013818">
    <property type="entry name" value="Lipase"/>
</dbReference>
<feature type="domain" description="Lipase" evidence="6">
    <location>
        <begin position="105"/>
        <end position="353"/>
    </location>
</feature>
<feature type="chain" id="PRO_5035423295" description="Lipase domain-containing protein" evidence="5">
    <location>
        <begin position="20"/>
        <end position="427"/>
    </location>
</feature>
<comment type="subcellular location">
    <subcellularLocation>
        <location evidence="1">Secreted</location>
    </subcellularLocation>
</comment>
<proteinExistence type="inferred from homology"/>
<comment type="caution">
    <text evidence="7">The sequence shown here is derived from an EMBL/GenBank/DDBJ whole genome shotgun (WGS) entry which is preliminary data.</text>
</comment>
<dbReference type="GO" id="GO:0016298">
    <property type="term" value="F:lipase activity"/>
    <property type="evidence" value="ECO:0007669"/>
    <property type="project" value="InterPro"/>
</dbReference>
<dbReference type="GO" id="GO:0005615">
    <property type="term" value="C:extracellular space"/>
    <property type="evidence" value="ECO:0007669"/>
    <property type="project" value="TreeGrafter"/>
</dbReference>
<keyword evidence="8" id="KW-1185">Reference proteome</keyword>
<evidence type="ECO:0000256" key="3">
    <source>
        <dbReference type="ARBA" id="ARBA00022525"/>
    </source>
</evidence>
<dbReference type="PANTHER" id="PTHR11610">
    <property type="entry name" value="LIPASE"/>
    <property type="match status" value="1"/>
</dbReference>
<evidence type="ECO:0000313" key="7">
    <source>
        <dbReference type="EMBL" id="KAF2886405.1"/>
    </source>
</evidence>
<evidence type="ECO:0000256" key="2">
    <source>
        <dbReference type="ARBA" id="ARBA00010701"/>
    </source>
</evidence>
<dbReference type="GO" id="GO:0016042">
    <property type="term" value="P:lipid catabolic process"/>
    <property type="evidence" value="ECO:0007669"/>
    <property type="project" value="TreeGrafter"/>
</dbReference>
<dbReference type="PRINTS" id="PR00821">
    <property type="entry name" value="TAGLIPASE"/>
</dbReference>
<dbReference type="GO" id="GO:0017171">
    <property type="term" value="F:serine hydrolase activity"/>
    <property type="evidence" value="ECO:0007669"/>
    <property type="project" value="TreeGrafter"/>
</dbReference>
<evidence type="ECO:0000256" key="4">
    <source>
        <dbReference type="RuleBase" id="RU004262"/>
    </source>
</evidence>
<dbReference type="CDD" id="cd00707">
    <property type="entry name" value="Pancreat_lipase_like"/>
    <property type="match status" value="1"/>
</dbReference>
<dbReference type="Pfam" id="PF00151">
    <property type="entry name" value="Lipase"/>
    <property type="match status" value="1"/>
</dbReference>
<dbReference type="InterPro" id="IPR000734">
    <property type="entry name" value="TAG_lipase"/>
</dbReference>
<feature type="signal peptide" evidence="5">
    <location>
        <begin position="1"/>
        <end position="19"/>
    </location>
</feature>
<evidence type="ECO:0000259" key="6">
    <source>
        <dbReference type="Pfam" id="PF00151"/>
    </source>
</evidence>
<dbReference type="InterPro" id="IPR033906">
    <property type="entry name" value="Lipase_N"/>
</dbReference>
<accession>A0A8K0CMB2</accession>
<name>A0A8K0CMB2_IGNLU</name>
<dbReference type="Gene3D" id="3.40.50.1820">
    <property type="entry name" value="alpha/beta hydrolase"/>
    <property type="match status" value="1"/>
</dbReference>
<keyword evidence="3" id="KW-0964">Secreted</keyword>
<dbReference type="EMBL" id="VTPC01087763">
    <property type="protein sequence ID" value="KAF2886405.1"/>
    <property type="molecule type" value="Genomic_DNA"/>
</dbReference>
<evidence type="ECO:0000256" key="5">
    <source>
        <dbReference type="SAM" id="SignalP"/>
    </source>
</evidence>
<gene>
    <name evidence="7" type="ORF">ILUMI_19768</name>
</gene>
<evidence type="ECO:0000313" key="8">
    <source>
        <dbReference type="Proteomes" id="UP000801492"/>
    </source>
</evidence>